<dbReference type="RefSeq" id="WP_015615631.1">
    <property type="nucleotide sequence ID" value="NC_021182.1"/>
</dbReference>
<gene>
    <name evidence="1" type="ORF">Clopa_2466</name>
</gene>
<keyword evidence="2" id="KW-1185">Reference proteome</keyword>
<dbReference type="Proteomes" id="UP000013523">
    <property type="component" value="Chromosome"/>
</dbReference>
<dbReference type="STRING" id="86416.Clopa_2466"/>
<evidence type="ECO:0000313" key="1">
    <source>
        <dbReference type="EMBL" id="AGK97329.1"/>
    </source>
</evidence>
<proteinExistence type="predicted"/>
<accession>R4K9W6</accession>
<protein>
    <recommendedName>
        <fullName evidence="3">Archaeal/vacuolar-type H+-ATPase subunit H</fullName>
    </recommendedName>
</protein>
<dbReference type="PATRIC" id="fig|86416.3.peg.2448"/>
<organism evidence="1 2">
    <name type="scientific">Clostridium pasteurianum BC1</name>
    <dbReference type="NCBI Taxonomy" id="86416"/>
    <lineage>
        <taxon>Bacteria</taxon>
        <taxon>Bacillati</taxon>
        <taxon>Bacillota</taxon>
        <taxon>Clostridia</taxon>
        <taxon>Eubacteriales</taxon>
        <taxon>Clostridiaceae</taxon>
        <taxon>Clostridium</taxon>
    </lineage>
</organism>
<dbReference type="HOGENOM" id="CLU_078484_3_1_9"/>
<dbReference type="AlphaFoldDB" id="R4K9W6"/>
<sequence>MNVMKLLEYLSDIIDTSTKLPMTGKAVVNKKEVCEVINDIISALPDELKKAQWIINEKDRILSDALKEADIIRRRNAQNIMKEIEEHDITKEAKINAEEIITSAQNSAKDIKIASRDYANNVLKDLDREIKEINDVTLSNIKSEMEKFLVNYQKKVNCTRDIIKENIKEVKKIQ</sequence>
<evidence type="ECO:0000313" key="2">
    <source>
        <dbReference type="Proteomes" id="UP000013523"/>
    </source>
</evidence>
<dbReference type="eggNOG" id="COG3599">
    <property type="taxonomic scope" value="Bacteria"/>
</dbReference>
<reference evidence="1 2" key="1">
    <citation type="submission" date="2012-01" db="EMBL/GenBank/DDBJ databases">
        <title>Complete sequence of chromosome of Clostridium pasteurianum BC1.</title>
        <authorList>
            <consortium name="US DOE Joint Genome Institute"/>
            <person name="Lucas S."/>
            <person name="Han J."/>
            <person name="Lapidus A."/>
            <person name="Cheng J.-F."/>
            <person name="Goodwin L."/>
            <person name="Pitluck S."/>
            <person name="Peters L."/>
            <person name="Mikhailova N."/>
            <person name="Teshima H."/>
            <person name="Detter J.C."/>
            <person name="Han C."/>
            <person name="Tapia R."/>
            <person name="Land M."/>
            <person name="Hauser L."/>
            <person name="Kyrpides N."/>
            <person name="Ivanova N."/>
            <person name="Pagani I."/>
            <person name="Dunn J."/>
            <person name="Taghavi S."/>
            <person name="Francis A."/>
            <person name="van der Lelie D."/>
            <person name="Woyke T."/>
        </authorList>
    </citation>
    <scope>NUCLEOTIDE SEQUENCE [LARGE SCALE GENOMIC DNA]</scope>
    <source>
        <strain evidence="1 2">BC1</strain>
    </source>
</reference>
<dbReference type="KEGG" id="cpas:Clopa_2466"/>
<name>R4K9W6_CLOPA</name>
<dbReference type="EMBL" id="CP003261">
    <property type="protein sequence ID" value="AGK97329.1"/>
    <property type="molecule type" value="Genomic_DNA"/>
</dbReference>
<evidence type="ECO:0008006" key="3">
    <source>
        <dbReference type="Google" id="ProtNLM"/>
    </source>
</evidence>
<dbReference type="OrthoDB" id="1690557at2"/>